<dbReference type="GO" id="GO:0030246">
    <property type="term" value="F:carbohydrate binding"/>
    <property type="evidence" value="ECO:0007669"/>
    <property type="project" value="InterPro"/>
</dbReference>
<feature type="signal peptide" evidence="1">
    <location>
        <begin position="1"/>
        <end position="21"/>
    </location>
</feature>
<feature type="chain" id="PRO_5010187165" evidence="1">
    <location>
        <begin position="22"/>
        <end position="340"/>
    </location>
</feature>
<dbReference type="InterPro" id="IPR014718">
    <property type="entry name" value="GH-type_carb-bd"/>
</dbReference>
<protein>
    <submittedName>
        <fullName evidence="2">Uncharacterized protein</fullName>
    </submittedName>
</protein>
<dbReference type="EMBL" id="FNSD01000001">
    <property type="protein sequence ID" value="SEB99363.1"/>
    <property type="molecule type" value="Genomic_DNA"/>
</dbReference>
<evidence type="ECO:0000313" key="2">
    <source>
        <dbReference type="EMBL" id="SEB99363.1"/>
    </source>
</evidence>
<dbReference type="RefSeq" id="WP_074654240.1">
    <property type="nucleotide sequence ID" value="NZ_FNSD01000001.1"/>
</dbReference>
<gene>
    <name evidence="2" type="ORF">SAMN05443244_2377</name>
</gene>
<sequence length="340" mass="37241">MTMRAVLSVSMAACLCAGMQAQAPQAEISNGAIRAKVYTPDARTGFYRGTRFDWSGVISDLEFAGHHLYKPWFASTDETVRDFSYVGDGIVAAPNSAMTGPVEEFQRPIGYDTAKPGETFLKVGVGLLRKADNDPYQFGKHFELVDGGKWITRKTATSITFEQVLGGADSTYGYVYTKTLRLVGKESKLVIEHHLKNTGKTSIATAVYDHNFLTIDSAGVGSAYTVTVPYTIKPTRSPDPKFVTIEGSKATYIADLHDKDRVAFGLQGFGGAASDYDFRIANSAAQVEVRMQGDRPLSNASVWSIRDVLAVEPFVDISAEPGKEMSWSYTYTYTDLAKHR</sequence>
<reference evidence="2 3" key="1">
    <citation type="submission" date="2016-10" db="EMBL/GenBank/DDBJ databases">
        <authorList>
            <person name="de Groot N.N."/>
        </authorList>
    </citation>
    <scope>NUCLEOTIDE SEQUENCE [LARGE SCALE GENOMIC DNA]</scope>
    <source>
        <strain evidence="2 3">AB35.6</strain>
    </source>
</reference>
<dbReference type="Gene3D" id="2.70.98.10">
    <property type="match status" value="1"/>
</dbReference>
<evidence type="ECO:0000313" key="3">
    <source>
        <dbReference type="Proteomes" id="UP000182409"/>
    </source>
</evidence>
<evidence type="ECO:0000256" key="1">
    <source>
        <dbReference type="SAM" id="SignalP"/>
    </source>
</evidence>
<keyword evidence="1" id="KW-0732">Signal</keyword>
<name>A0A1H4NW09_9BACT</name>
<dbReference type="AlphaFoldDB" id="A0A1H4NW09"/>
<dbReference type="Proteomes" id="UP000182409">
    <property type="component" value="Unassembled WGS sequence"/>
</dbReference>
<organism evidence="2 3">
    <name type="scientific">Terriglobus roseus</name>
    <dbReference type="NCBI Taxonomy" id="392734"/>
    <lineage>
        <taxon>Bacteria</taxon>
        <taxon>Pseudomonadati</taxon>
        <taxon>Acidobacteriota</taxon>
        <taxon>Terriglobia</taxon>
        <taxon>Terriglobales</taxon>
        <taxon>Acidobacteriaceae</taxon>
        <taxon>Terriglobus</taxon>
    </lineage>
</organism>
<proteinExistence type="predicted"/>
<accession>A0A1H4NW09</accession>